<evidence type="ECO:0000313" key="2">
    <source>
        <dbReference type="Proteomes" id="UP000058857"/>
    </source>
</evidence>
<dbReference type="EMBL" id="CP012029">
    <property type="protein sequence ID" value="ALO27169.1"/>
    <property type="molecule type" value="Genomic_DNA"/>
</dbReference>
<accession>A0A0S2IU45</accession>
<reference evidence="1 2" key="1">
    <citation type="journal article" date="2015" name="PLoS Negl. Trop. Dis.">
        <title>Distribution of Plasmids in Distinct Leptospira Pathogenic Species.</title>
        <authorList>
            <person name="Wang Y."/>
            <person name="Zhuang X."/>
            <person name="Zhong Y."/>
            <person name="Zhang C."/>
            <person name="Zhang Y."/>
            <person name="Zeng L."/>
            <person name="Zhu Y."/>
            <person name="He P."/>
            <person name="Dong K."/>
            <person name="Pal U."/>
            <person name="Guo X."/>
            <person name="Qin J."/>
        </authorList>
    </citation>
    <scope>NUCLEOTIDE SEQUENCE [LARGE SCALE GENOMIC DNA]</scope>
    <source>
        <strain evidence="1 2">56604</strain>
    </source>
</reference>
<dbReference type="PATRIC" id="fig|280505.15.peg.2886"/>
<name>A0A0S2IU45_LEPBO</name>
<organism evidence="1">
    <name type="scientific">Leptospira borgpetersenii serovar Ballum</name>
    <dbReference type="NCBI Taxonomy" id="280505"/>
    <lineage>
        <taxon>Bacteria</taxon>
        <taxon>Pseudomonadati</taxon>
        <taxon>Spirochaetota</taxon>
        <taxon>Spirochaetia</taxon>
        <taxon>Leptospirales</taxon>
        <taxon>Leptospiraceae</taxon>
        <taxon>Leptospira</taxon>
    </lineage>
</organism>
<proteinExistence type="predicted"/>
<dbReference type="AlphaFoldDB" id="A0A0S2IU45"/>
<sequence>MKNIIYKKEIEAYVRLNFRIRKSRFNERFLDRVVEKFHDSD</sequence>
<evidence type="ECO:0000313" key="1">
    <source>
        <dbReference type="EMBL" id="ALO27169.1"/>
    </source>
</evidence>
<dbReference type="Proteomes" id="UP000058857">
    <property type="component" value="Chromosome 1"/>
</dbReference>
<protein>
    <submittedName>
        <fullName evidence="1">Uncharacterized protein</fullName>
    </submittedName>
</protein>
<gene>
    <name evidence="1" type="ORF">LBBP_02958</name>
</gene>